<dbReference type="AlphaFoldDB" id="A0A0D9WPG3"/>
<dbReference type="HOGENOM" id="CLU_3035249_0_0_1"/>
<sequence length="61" mass="6908">MHMQYFDMFFNVSSVTHVRSEADGNTPCGHPCLPCRFLAITNGACPHYKVLTIGFRAYQLI</sequence>
<name>A0A0D9WPG3_9ORYZ</name>
<dbReference type="Gramene" id="LPERR06G10100.1">
    <property type="protein sequence ID" value="LPERR06G10100.1"/>
    <property type="gene ID" value="LPERR06G10100"/>
</dbReference>
<evidence type="ECO:0000313" key="2">
    <source>
        <dbReference type="Proteomes" id="UP000032180"/>
    </source>
</evidence>
<protein>
    <submittedName>
        <fullName evidence="1">Uncharacterized protein</fullName>
    </submittedName>
</protein>
<keyword evidence="2" id="KW-1185">Reference proteome</keyword>
<evidence type="ECO:0000313" key="1">
    <source>
        <dbReference type="EnsemblPlants" id="LPERR06G10100.1"/>
    </source>
</evidence>
<reference evidence="2" key="2">
    <citation type="submission" date="2013-12" db="EMBL/GenBank/DDBJ databases">
        <authorList>
            <person name="Yu Y."/>
            <person name="Lee S."/>
            <person name="de Baynast K."/>
            <person name="Wissotski M."/>
            <person name="Liu L."/>
            <person name="Talag J."/>
            <person name="Goicoechea J."/>
            <person name="Angelova A."/>
            <person name="Jetty R."/>
            <person name="Kudrna D."/>
            <person name="Golser W."/>
            <person name="Rivera L."/>
            <person name="Zhang J."/>
            <person name="Wing R."/>
        </authorList>
    </citation>
    <scope>NUCLEOTIDE SEQUENCE</scope>
</reference>
<reference evidence="1 2" key="1">
    <citation type="submission" date="2012-08" db="EMBL/GenBank/DDBJ databases">
        <title>Oryza genome evolution.</title>
        <authorList>
            <person name="Wing R.A."/>
        </authorList>
    </citation>
    <scope>NUCLEOTIDE SEQUENCE</scope>
</reference>
<proteinExistence type="predicted"/>
<reference evidence="1" key="3">
    <citation type="submission" date="2015-04" db="UniProtKB">
        <authorList>
            <consortium name="EnsemblPlants"/>
        </authorList>
    </citation>
    <scope>IDENTIFICATION</scope>
</reference>
<dbReference type="Proteomes" id="UP000032180">
    <property type="component" value="Chromosome 6"/>
</dbReference>
<dbReference type="EnsemblPlants" id="LPERR06G10100.1">
    <property type="protein sequence ID" value="LPERR06G10100.1"/>
    <property type="gene ID" value="LPERR06G10100"/>
</dbReference>
<organism evidence="1 2">
    <name type="scientific">Leersia perrieri</name>
    <dbReference type="NCBI Taxonomy" id="77586"/>
    <lineage>
        <taxon>Eukaryota</taxon>
        <taxon>Viridiplantae</taxon>
        <taxon>Streptophyta</taxon>
        <taxon>Embryophyta</taxon>
        <taxon>Tracheophyta</taxon>
        <taxon>Spermatophyta</taxon>
        <taxon>Magnoliopsida</taxon>
        <taxon>Liliopsida</taxon>
        <taxon>Poales</taxon>
        <taxon>Poaceae</taxon>
        <taxon>BOP clade</taxon>
        <taxon>Oryzoideae</taxon>
        <taxon>Oryzeae</taxon>
        <taxon>Oryzinae</taxon>
        <taxon>Leersia</taxon>
    </lineage>
</organism>
<accession>A0A0D9WPG3</accession>